<dbReference type="NCBIfam" id="NF012211">
    <property type="entry name" value="tand_rpt_95"/>
    <property type="match status" value="3"/>
</dbReference>
<dbReference type="Gene3D" id="2.60.40.3440">
    <property type="match status" value="3"/>
</dbReference>
<dbReference type="InterPro" id="IPR015919">
    <property type="entry name" value="Cadherin-like_sf"/>
</dbReference>
<dbReference type="Proteomes" id="UP001565474">
    <property type="component" value="Unassembled WGS sequence"/>
</dbReference>
<dbReference type="Pfam" id="PF05345">
    <property type="entry name" value="He_PIG"/>
    <property type="match status" value="1"/>
</dbReference>
<dbReference type="InterPro" id="IPR013783">
    <property type="entry name" value="Ig-like_fold"/>
</dbReference>
<evidence type="ECO:0000256" key="1">
    <source>
        <dbReference type="SAM" id="MobiDB-lite"/>
    </source>
</evidence>
<dbReference type="InterPro" id="IPR046540">
    <property type="entry name" value="DMFA2_C"/>
</dbReference>
<feature type="compositionally biased region" description="Low complexity" evidence="1">
    <location>
        <begin position="1664"/>
        <end position="1678"/>
    </location>
</feature>
<accession>A0ABV4GR17</accession>
<dbReference type="EMBL" id="JBGBZN010000002">
    <property type="protein sequence ID" value="MEY9474394.1"/>
    <property type="molecule type" value="Genomic_DNA"/>
</dbReference>
<feature type="region of interest" description="Disordered" evidence="1">
    <location>
        <begin position="1647"/>
        <end position="1689"/>
    </location>
</feature>
<dbReference type="Gene3D" id="2.60.40.650">
    <property type="match status" value="1"/>
</dbReference>
<organism evidence="3 4">
    <name type="scientific">Bradyrhizobium yuanmingense</name>
    <dbReference type="NCBI Taxonomy" id="108015"/>
    <lineage>
        <taxon>Bacteria</taxon>
        <taxon>Pseudomonadati</taxon>
        <taxon>Pseudomonadota</taxon>
        <taxon>Alphaproteobacteria</taxon>
        <taxon>Hyphomicrobiales</taxon>
        <taxon>Nitrobacteraceae</taxon>
        <taxon>Bradyrhizobium</taxon>
    </lineage>
</organism>
<feature type="domain" description="Dystroglycan-type cadherin-like" evidence="2">
    <location>
        <begin position="1778"/>
        <end position="1877"/>
    </location>
</feature>
<dbReference type="InterPro" id="IPR014756">
    <property type="entry name" value="Ig_E-set"/>
</dbReference>
<evidence type="ECO:0000259" key="2">
    <source>
        <dbReference type="SMART" id="SM00736"/>
    </source>
</evidence>
<dbReference type="InterPro" id="IPR025141">
    <property type="entry name" value="DUF4082"/>
</dbReference>
<dbReference type="InterPro" id="IPR006644">
    <property type="entry name" value="Cadg"/>
</dbReference>
<dbReference type="Gene3D" id="2.60.40.10">
    <property type="entry name" value="Immunoglobulins"/>
    <property type="match status" value="1"/>
</dbReference>
<dbReference type="Pfam" id="PF17803">
    <property type="entry name" value="Cadherin_4"/>
    <property type="match status" value="1"/>
</dbReference>
<gene>
    <name evidence="3" type="ORF">ABH992_006793</name>
</gene>
<name>A0ABV4GR17_9BRAD</name>
<dbReference type="SUPFAM" id="SSF81296">
    <property type="entry name" value="E set domains"/>
    <property type="match status" value="1"/>
</dbReference>
<evidence type="ECO:0000313" key="4">
    <source>
        <dbReference type="Proteomes" id="UP001565474"/>
    </source>
</evidence>
<keyword evidence="4" id="KW-1185">Reference proteome</keyword>
<reference evidence="3 4" key="1">
    <citation type="submission" date="2024-07" db="EMBL/GenBank/DDBJ databases">
        <title>Genomic Encyclopedia of Type Strains, Phase V (KMG-V): Genome sequencing to study the core and pangenomes of soil and plant-associated prokaryotes.</title>
        <authorList>
            <person name="Whitman W."/>
        </authorList>
    </citation>
    <scope>NUCLEOTIDE SEQUENCE [LARGE SCALE GENOMIC DNA]</scope>
    <source>
        <strain evidence="3 4">USDA 222</strain>
    </source>
</reference>
<dbReference type="InterPro" id="IPR040853">
    <property type="entry name" value="RapA2_cadherin-like"/>
</dbReference>
<protein>
    <submittedName>
        <fullName evidence="3">VCBS repeat-containing protein</fullName>
    </submittedName>
</protein>
<evidence type="ECO:0000313" key="3">
    <source>
        <dbReference type="EMBL" id="MEY9474394.1"/>
    </source>
</evidence>
<dbReference type="InterPro" id="IPR041690">
    <property type="entry name" value="Cadherin_5"/>
</dbReference>
<sequence>MLVRKASVYSWGTRPVSWGEDIPAPWQESTFWKAFASYDPLGLSAPPPVNPPISEPSTLPVRVGEAWFFERTSRASAGHLSDLLRVPPRLFAAPSHTRLSTLLSSTSLTSGQGLTPATASVASATPTAQWAATAAATHWVHPTDGAWNVATNWSAGLPGITDAAFLDAAGTYVVTSSASVDIGSLVLGEGTTLLLGAGSPFIVEGDVLNNGTVEVAAFLGNRIATGAFKGDVSGTGSFEIGDQAILEIGGSVSGQLLDGSFSGITVSFETEAGTLVLEDSANFDGLITGPWPGGSLSSGNLIDLKDLTFTSSMSASVHYDTTSNISTVDFSNGAANVTLLFSGMDLNWKFKSDGQGGTIVSDPPANPIVLENQKPGTPRSVWAIQPGDNSTLTQGFATAISTNVGGTVQFKINNLTGNPNYRVDVYRLGYYGGNGARLITSLQHQAAAAIVQPAPIRDVSTGLVDAGNWSVTDSWSVPTDAASGVYIANVINGTEIFQIPFIIRNDASHSDIVLQTSDQDWQAYNGWGGANLYFGNGPGINGSAYAVSYNRPLVTRDGTGTFSEGGDSPFTAEIAAIYWLEQNGYDVSYISGIDAATNGSLLLNHKVFMDAGHDEYWTEAQRANVEAAAHAGVNLAFLTANEIFWKTRLAPSIDGSGTANRTLISYKDTHANALIDPSGQATGNFSDPRFGAPLPSNQLTGTLFAVNAFRYDTITIPYPMTQLRFWRNTTVAQTSPGQTASLVPGLLGVEWDIAPDNGFRPAGLISVSSSTINVDGKYLLDYGNTFGAGTATHNLVLHRDPVSGALIFSAGSINWPWGLASDHDGPATPVDPNVQQAMVNLFADMGVQPETLQANLTAAIRSTDITAPTSSIANLSAASVVEGQSVTVTGAAADAGGKIAGVEISTDGGTSWHPANSNVGAANVTWSYTFVTGAQGTYRLKTRAVDDSLNLETPGAGTTYTVTPSSNLTLFSPTDTPAVISSSDSGAVEVGVKFIPAVSGKITGIRFYKASDNTGTHIGDLWSSNGTLLASATFSNETASGWQQVDFATPVNVQAGVTYVASYHTNTGHYSSTDYDFIDYDGVTKGALTAPGNSLNGVYAYGSSPVFPSNASNIKAANYWVDVVFNDSGSTSPQANADSGFTVSQNGVLNIAASTLLANDTNASGLAFSITGVSNASNGSVSYNSQNQTVTFTPSAGYAGAASFTYTITDTSGQSGSGQVSLKVNYPASAQSLFGTNDAPSVPNSGDTSPVEVGVKFTASVNGTITGLRFYKGSLNTGPHIADLWSSTGTLLATATFTNETASGWQQVNFSTPVAITAGTTYVASYHTNGNYSGTQNYFATSLANGQLTAPAGANGVYAYGSGSVFPTNSFKSSNYWVDVVFNGSAAASAPQANADSGFTVSQNGVLNIAASTLLANDTNASGLAFSITGVSNASNGSVSYNSQNQTVTFTPTAGYAGAASFTYTITDTSGQSGSGQVSLKVNYPASAQSLFGTNDAPSVPNSGDTSPVEVGVKFTASVNGTITGLRFYKGSLNTGPHIADLWSSTGTLLATATFTNETASGWQQVNFSTPVAITAGTTYVASYHTNGNYSGTQNYFATSLANGQLTAPAGANGVYAYGSGSAFPTNSYRSSNYWVDVVFNGSSSANNTSPTAVADSASATEKGGANNSAGGSPATGNVLANDTDPDSGDTKTVTAFSFGTTSGTFQTPLAGAHGTLLLSASGAFTYTVNENDQAVQALRQSTDTLNDVFSYTMRDAAGAASSATLTVTIHGANDAPVLAIQTGNQAATVGSAFSLTLPAGTFTDVDAGDSLTYSATAGSSGLPAWLTFTPSTRTFTGTPTSADVGTFSVTVSAADLGNLTSSETFNIAVSAVPSTVSLFSTTDIPAIRSGSDTSQVNLGMQFTSSVAGTITGIKYYKSANDPGTHTGSLWSSTGALLATATFTNESSSGWQTVTFSNPVSITAGTTYVASYHSNGHYASTTSYFTAARTNGPLTAPANINGLYTYGTSNLLPTNTYNASNYWVDVVFNSSSGGPNRSPVAANDSGFDATQNVPFGIPASALLSNDTDPDGNTLTITGASGGVNGVASYNAQSNSVIFTPTTGYTGPASFNYSISDGQGGSASASVALDVNAASSTTVRLFSASHEPSIVAANDPRSVELGLKFQTSTPGDIIGIRFYKGPTNTGAHVADLWSSTGTLLATAAFTNETADGWQQVNFATPVTIMPETTYIASYHTAGNYAADPGLLANAITNGPLTAPSSGSISGNGVFAYGTDSLFPTNTYNSTSYGVDVVFRPQLAA</sequence>
<dbReference type="NCBIfam" id="TIGR01965">
    <property type="entry name" value="VCBS_repeat"/>
    <property type="match status" value="1"/>
</dbReference>
<dbReference type="InterPro" id="IPR010221">
    <property type="entry name" value="VCBS_dom"/>
</dbReference>
<proteinExistence type="predicted"/>
<dbReference type="Pfam" id="PF20254">
    <property type="entry name" value="DMFA2_C"/>
    <property type="match status" value="1"/>
</dbReference>
<dbReference type="Pfam" id="PF17892">
    <property type="entry name" value="Cadherin_5"/>
    <property type="match status" value="3"/>
</dbReference>
<dbReference type="SUPFAM" id="SSF49313">
    <property type="entry name" value="Cadherin-like"/>
    <property type="match status" value="1"/>
</dbReference>
<dbReference type="Pfam" id="PF13313">
    <property type="entry name" value="DUF4082"/>
    <property type="match status" value="5"/>
</dbReference>
<comment type="caution">
    <text evidence="3">The sequence shown here is derived from an EMBL/GenBank/DDBJ whole genome shotgun (WGS) entry which is preliminary data.</text>
</comment>
<dbReference type="SMART" id="SM00736">
    <property type="entry name" value="CADG"/>
    <property type="match status" value="1"/>
</dbReference>